<evidence type="ECO:0000256" key="4">
    <source>
        <dbReference type="SAM" id="MobiDB-lite"/>
    </source>
</evidence>
<dbReference type="Pfam" id="PF00069">
    <property type="entry name" value="Pkinase"/>
    <property type="match status" value="1"/>
</dbReference>
<dbReference type="PROSITE" id="PS50011">
    <property type="entry name" value="PROTEIN_KINASE_DOM"/>
    <property type="match status" value="1"/>
</dbReference>
<dbReference type="Gene3D" id="1.25.10.10">
    <property type="entry name" value="Leucine-rich Repeat Variant"/>
    <property type="match status" value="1"/>
</dbReference>
<dbReference type="InterPro" id="IPR017441">
    <property type="entry name" value="Protein_kinase_ATP_BS"/>
</dbReference>
<keyword evidence="7" id="KW-1185">Reference proteome</keyword>
<dbReference type="InterPro" id="IPR044591">
    <property type="entry name" value="RUK"/>
</dbReference>
<evidence type="ECO:0000313" key="6">
    <source>
        <dbReference type="EMBL" id="KAK9836741.1"/>
    </source>
</evidence>
<evidence type="ECO:0000256" key="2">
    <source>
        <dbReference type="ARBA" id="ARBA00022840"/>
    </source>
</evidence>
<dbReference type="SUPFAM" id="SSF56112">
    <property type="entry name" value="Protein kinase-like (PK-like)"/>
    <property type="match status" value="1"/>
</dbReference>
<dbReference type="InterPro" id="IPR000719">
    <property type="entry name" value="Prot_kinase_dom"/>
</dbReference>
<dbReference type="Proteomes" id="UP001438707">
    <property type="component" value="Unassembled WGS sequence"/>
</dbReference>
<protein>
    <recommendedName>
        <fullName evidence="5">Protein kinase domain-containing protein</fullName>
    </recommendedName>
</protein>
<dbReference type="InterPro" id="IPR056980">
    <property type="entry name" value="ARM_RUK"/>
</dbReference>
<dbReference type="GO" id="GO:0004672">
    <property type="term" value="F:protein kinase activity"/>
    <property type="evidence" value="ECO:0007669"/>
    <property type="project" value="InterPro"/>
</dbReference>
<evidence type="ECO:0000313" key="7">
    <source>
        <dbReference type="Proteomes" id="UP001438707"/>
    </source>
</evidence>
<dbReference type="GO" id="GO:0000914">
    <property type="term" value="P:phragmoplast assembly"/>
    <property type="evidence" value="ECO:0007669"/>
    <property type="project" value="InterPro"/>
</dbReference>
<feature type="compositionally biased region" description="Polar residues" evidence="4">
    <location>
        <begin position="396"/>
        <end position="414"/>
    </location>
</feature>
<dbReference type="GO" id="GO:0005524">
    <property type="term" value="F:ATP binding"/>
    <property type="evidence" value="ECO:0007669"/>
    <property type="project" value="UniProtKB-UniRule"/>
</dbReference>
<dbReference type="GO" id="GO:0008017">
    <property type="term" value="F:microtubule binding"/>
    <property type="evidence" value="ECO:0007669"/>
    <property type="project" value="InterPro"/>
</dbReference>
<dbReference type="InterPro" id="IPR011009">
    <property type="entry name" value="Kinase-like_dom_sf"/>
</dbReference>
<dbReference type="InterPro" id="IPR011989">
    <property type="entry name" value="ARM-like"/>
</dbReference>
<dbReference type="Pfam" id="PF23606">
    <property type="entry name" value="HEAT_ULK4"/>
    <property type="match status" value="1"/>
</dbReference>
<dbReference type="EMBL" id="JALJOS010000007">
    <property type="protein sequence ID" value="KAK9836741.1"/>
    <property type="molecule type" value="Genomic_DNA"/>
</dbReference>
<dbReference type="CDD" id="cd14010">
    <property type="entry name" value="STKc_ULK4"/>
    <property type="match status" value="1"/>
</dbReference>
<dbReference type="FunFam" id="1.10.510.10:FF:000571">
    <property type="entry name" value="Maternal embryonic leucine zipper kinase"/>
    <property type="match status" value="1"/>
</dbReference>
<keyword evidence="2 3" id="KW-0067">ATP-binding</keyword>
<gene>
    <name evidence="6" type="ORF">WJX74_007264</name>
</gene>
<feature type="compositionally biased region" description="Low complexity" evidence="4">
    <location>
        <begin position="426"/>
        <end position="439"/>
    </location>
</feature>
<dbReference type="PANTHER" id="PTHR46562">
    <property type="entry name" value="SERINE/THREONINE-KINASE ULK4-LIKE PROTEIN-RELATED"/>
    <property type="match status" value="1"/>
</dbReference>
<feature type="region of interest" description="Disordered" evidence="4">
    <location>
        <begin position="349"/>
        <end position="376"/>
    </location>
</feature>
<dbReference type="SUPFAM" id="SSF48371">
    <property type="entry name" value="ARM repeat"/>
    <property type="match status" value="2"/>
</dbReference>
<comment type="caution">
    <text evidence="6">The sequence shown here is derived from an EMBL/GenBank/DDBJ whole genome shotgun (WGS) entry which is preliminary data.</text>
</comment>
<evidence type="ECO:0000256" key="3">
    <source>
        <dbReference type="PROSITE-ProRule" id="PRU10141"/>
    </source>
</evidence>
<proteinExistence type="predicted"/>
<dbReference type="SMART" id="SM00220">
    <property type="entry name" value="S_TKc"/>
    <property type="match status" value="1"/>
</dbReference>
<feature type="domain" description="Protein kinase" evidence="5">
    <location>
        <begin position="4"/>
        <end position="255"/>
    </location>
</feature>
<dbReference type="InterPro" id="IPR056981">
    <property type="entry name" value="HEAT_ULK4_RUNKEL"/>
</dbReference>
<sequence length="1328" mass="143115">MNKYHIYDAIGKGKHSKVFKGREKKTIQYYAIKSVDKSERARVLQEVRTMHVLDHHTILKFHAWYETSNHLWLILEYCVGGDLLSLLRQDVRLPETSIHDIGRDLLVSLQYLHASSVIFCDLKPSNILLDENGRIKLGGFGFSLKLADINKNLLQQTLAKRGSPAYMAPELFQEGCAYSMASDLWSLGCVLYECFAGYPPFVSTSLNQLVHDILNVAPHALEGASIEFQDLVDRLLEKNPALRIAWPDLAEHPFWNFSLPPRSMPEELAFEAFITAHQLRPAAPIPQEGSFDQVRQSGVDVLRLSCIVRSNLEAEAEGAEYNAASTTGAPLNDVQINHQDAELDFDARASDQGGTEEQEASSAAGSAPATTTAGPSSLNLQQQEYVHVNGAPPHASESQAGSQSTPPLQRQSPGSVGLRSSEPEISTPSGPAPADSSAARQGGAGPAENPPIAEPILPASAPRQSSVSMAAAGAPADVVKAPQPDDAQHVAALVWHASDMAVKPIVANRRIERLPEPRWDSRSIPFAILSLQQMLSLGPHELERFCGDIYKVLSSIANPLKDKVNVLAYMETLCIDTGAANQLVSSSLAIHFVRMLRTSRAPALRVRLASVLGLLVRHATVIADALGQSGIIDVLAEGLQDENERVRRRMMATLGELLFYAATQSQDGANQRVWHVADNVFTYIIRLLRPGEDDIAQHYAVKTIENLVSQGNMWARKLATTEVASALLAILGAERKGEAARFTAASTLARLAHQTRDKMEMLNHILAYNGTALIVTGIRDSNGGIQRPMSNLLNIALSHPQVSSWFQSLLQDGIPLMDGLIVLLDSSSVPLRAKALIALALLARLSPTWLLTAFRKGILTQVEKLQKEKEPYIAQAAAFLRAEVASCVPQIVQQLPGHAKAALTGNTAAMQQLQGKAASFSLLLHLITSPAFRPGVICEDLVRCFATCIQLTFVPNSAHLSQFKADLLHALEAITAQADVLMDLREPVLEGLVPALALAIRGEHESGDSRFLCLKLLCDITLPFLAPDGQDAAEDQSGSLAEGGVVDSAVRGNLLPLMPALLDEPEPMPLYAQKLLTHLLDASPAWASELKRLGLVSRFFDFLGLDEANNNVHNIRLCRQTVAAGAAPASVISELQAVDKVGAVLAYAAENSVDTFLEPVLELSLALLDQEAAALENNLPGAGELKALAPALLLLLELCQHQDPPIAEAAAECTSRIAALHPSEAAGLLLCDDGINSLSTAIGMQLESGGNLMVQQHLLNALSTACRTCPDATLTPDQVAQLQHVMQAVAINNGNEADTGSDPDFSSAMDSIRASHRSLQDQLAGLSL</sequence>
<organism evidence="6 7">
    <name type="scientific">Apatococcus lobatus</name>
    <dbReference type="NCBI Taxonomy" id="904363"/>
    <lineage>
        <taxon>Eukaryota</taxon>
        <taxon>Viridiplantae</taxon>
        <taxon>Chlorophyta</taxon>
        <taxon>core chlorophytes</taxon>
        <taxon>Trebouxiophyceae</taxon>
        <taxon>Chlorellales</taxon>
        <taxon>Chlorellaceae</taxon>
        <taxon>Apatococcus</taxon>
    </lineage>
</organism>
<dbReference type="Gene3D" id="1.10.510.10">
    <property type="entry name" value="Transferase(Phosphotransferase) domain 1"/>
    <property type="match status" value="1"/>
</dbReference>
<evidence type="ECO:0000259" key="5">
    <source>
        <dbReference type="PROSITE" id="PS50011"/>
    </source>
</evidence>
<name>A0AAW1RU72_9CHLO</name>
<dbReference type="InterPro" id="IPR016024">
    <property type="entry name" value="ARM-type_fold"/>
</dbReference>
<dbReference type="Pfam" id="PF24970">
    <property type="entry name" value="ARM_RUK"/>
    <property type="match status" value="1"/>
</dbReference>
<accession>A0AAW1RU72</accession>
<keyword evidence="1 3" id="KW-0547">Nucleotide-binding</keyword>
<evidence type="ECO:0000256" key="1">
    <source>
        <dbReference type="ARBA" id="ARBA00022741"/>
    </source>
</evidence>
<reference evidence="6 7" key="1">
    <citation type="journal article" date="2024" name="Nat. Commun.">
        <title>Phylogenomics reveals the evolutionary origins of lichenization in chlorophyte algae.</title>
        <authorList>
            <person name="Puginier C."/>
            <person name="Libourel C."/>
            <person name="Otte J."/>
            <person name="Skaloud P."/>
            <person name="Haon M."/>
            <person name="Grisel S."/>
            <person name="Petersen M."/>
            <person name="Berrin J.G."/>
            <person name="Delaux P.M."/>
            <person name="Dal Grande F."/>
            <person name="Keller J."/>
        </authorList>
    </citation>
    <scope>NUCLEOTIDE SEQUENCE [LARGE SCALE GENOMIC DNA]</scope>
    <source>
        <strain evidence="6 7">SAG 2145</strain>
    </source>
</reference>
<feature type="compositionally biased region" description="Low complexity" evidence="4">
    <location>
        <begin position="360"/>
        <end position="376"/>
    </location>
</feature>
<dbReference type="PANTHER" id="PTHR46562:SF1">
    <property type="entry name" value="SERINE_THREONINE-PROTEIN KINASE ULK4"/>
    <property type="match status" value="1"/>
</dbReference>
<feature type="region of interest" description="Disordered" evidence="4">
    <location>
        <begin position="390"/>
        <end position="469"/>
    </location>
</feature>
<feature type="binding site" evidence="3">
    <location>
        <position position="33"/>
    </location>
    <ligand>
        <name>ATP</name>
        <dbReference type="ChEBI" id="CHEBI:30616"/>
    </ligand>
</feature>
<dbReference type="PROSITE" id="PS00107">
    <property type="entry name" value="PROTEIN_KINASE_ATP"/>
    <property type="match status" value="1"/>
</dbReference>